<organism evidence="1 2">
    <name type="scientific">Nocardia terpenica</name>
    <dbReference type="NCBI Taxonomy" id="455432"/>
    <lineage>
        <taxon>Bacteria</taxon>
        <taxon>Bacillati</taxon>
        <taxon>Actinomycetota</taxon>
        <taxon>Actinomycetes</taxon>
        <taxon>Mycobacteriales</taxon>
        <taxon>Nocardiaceae</taxon>
        <taxon>Nocardia</taxon>
    </lineage>
</organism>
<evidence type="ECO:0000313" key="2">
    <source>
        <dbReference type="Proteomes" id="UP000500953"/>
    </source>
</evidence>
<evidence type="ECO:0000313" key="1">
    <source>
        <dbReference type="EMBL" id="QIS19925.1"/>
    </source>
</evidence>
<dbReference type="Proteomes" id="UP000500953">
    <property type="component" value="Chromosome"/>
</dbReference>
<accession>A0A6G9Z2U6</accession>
<dbReference type="RefSeq" id="WP_167487285.1">
    <property type="nucleotide sequence ID" value="NZ_CP046173.1"/>
</dbReference>
<reference evidence="1 2" key="1">
    <citation type="journal article" date="2019" name="ACS Chem. Biol.">
        <title>Identification and Mobilization of a Cryptic Antibiotic Biosynthesis Gene Locus from a Human-Pathogenic Nocardia Isolate.</title>
        <authorList>
            <person name="Herisse M."/>
            <person name="Ishida K."/>
            <person name="Porter J.L."/>
            <person name="Howden B."/>
            <person name="Hertweck C."/>
            <person name="Stinear T.P."/>
            <person name="Pidot S.J."/>
        </authorList>
    </citation>
    <scope>NUCLEOTIDE SEQUENCE [LARGE SCALE GENOMIC DNA]</scope>
    <source>
        <strain evidence="1 2">AUSMDU00012715</strain>
    </source>
</reference>
<gene>
    <name evidence="1" type="ORF">F6W96_18110</name>
</gene>
<sequence>MLTATLVLGAAIASAAPSDEDGHQPLTNDHAYVFNQQLRDNIGWWNDSWMPQTVPDGAHIQIQLPSDPVQWTPDTGDTCQPSSTLGVNLDQLGRSRVELLGSSALPDDGRITGSSAIAVFDYRVTGTGVAALCLRPQPADADPDVLGFPPGTPPFYALTVLVGVPQANIS</sequence>
<dbReference type="AlphaFoldDB" id="A0A6G9Z2U6"/>
<name>A0A6G9Z2U6_9NOCA</name>
<proteinExistence type="predicted"/>
<dbReference type="EMBL" id="CP046173">
    <property type="protein sequence ID" value="QIS19925.1"/>
    <property type="molecule type" value="Genomic_DNA"/>
</dbReference>
<protein>
    <submittedName>
        <fullName evidence="1">Uncharacterized protein</fullName>
    </submittedName>
</protein>